<dbReference type="EMBL" id="JPVO01000044">
    <property type="protein sequence ID" value="KGR76612.1"/>
    <property type="molecule type" value="Genomic_DNA"/>
</dbReference>
<evidence type="ECO:0008006" key="5">
    <source>
        <dbReference type="Google" id="ProtNLM"/>
    </source>
</evidence>
<dbReference type="PROSITE" id="PS51257">
    <property type="entry name" value="PROKAR_LIPOPROTEIN"/>
    <property type="match status" value="1"/>
</dbReference>
<evidence type="ECO:0000313" key="4">
    <source>
        <dbReference type="Proteomes" id="UP000030408"/>
    </source>
</evidence>
<dbReference type="CDD" id="cd13441">
    <property type="entry name" value="CamS_repeat_1"/>
    <property type="match status" value="1"/>
</dbReference>
<dbReference type="eggNOG" id="COG4851">
    <property type="taxonomic scope" value="Bacteria"/>
</dbReference>
<keyword evidence="4" id="KW-1185">Reference proteome</keyword>
<feature type="region of interest" description="Disordered" evidence="1">
    <location>
        <begin position="121"/>
        <end position="140"/>
    </location>
</feature>
<dbReference type="CDD" id="cd13440">
    <property type="entry name" value="CamS_repeat_2"/>
    <property type="match status" value="1"/>
</dbReference>
<keyword evidence="2" id="KW-0732">Signal</keyword>
<feature type="signal peptide" evidence="2">
    <location>
        <begin position="1"/>
        <end position="24"/>
    </location>
</feature>
<organism evidence="3 4">
    <name type="scientific">Ureibacillus sinduriensis BLB-1 = JCM 15800</name>
    <dbReference type="NCBI Taxonomy" id="1384057"/>
    <lineage>
        <taxon>Bacteria</taxon>
        <taxon>Bacillati</taxon>
        <taxon>Bacillota</taxon>
        <taxon>Bacilli</taxon>
        <taxon>Bacillales</taxon>
        <taxon>Caryophanaceae</taxon>
        <taxon>Ureibacillus</taxon>
    </lineage>
</organism>
<gene>
    <name evidence="3" type="ORF">CD33_05470</name>
</gene>
<feature type="compositionally biased region" description="Basic and acidic residues" evidence="1">
    <location>
        <begin position="122"/>
        <end position="131"/>
    </location>
</feature>
<accession>A0A0A3IP45</accession>
<dbReference type="OrthoDB" id="9795361at2"/>
<name>A0A0A3IP45_9BACL</name>
<reference evidence="3 4" key="1">
    <citation type="submission" date="2014-02" db="EMBL/GenBank/DDBJ databases">
        <title>Draft genome sequence of Lysinibacillus sinduriensis JCM 15800.</title>
        <authorList>
            <person name="Zhang F."/>
            <person name="Wang G."/>
            <person name="Zhang L."/>
        </authorList>
    </citation>
    <scope>NUCLEOTIDE SEQUENCE [LARGE SCALE GENOMIC DNA]</scope>
    <source>
        <strain evidence="3 4">JCM 15800</strain>
    </source>
</reference>
<evidence type="ECO:0000256" key="2">
    <source>
        <dbReference type="SAM" id="SignalP"/>
    </source>
</evidence>
<dbReference type="STRING" id="1384057.CD33_05470"/>
<dbReference type="InterPro" id="IPR011426">
    <property type="entry name" value="CamS"/>
</dbReference>
<dbReference type="Gene3D" id="3.10.570.10">
    <property type="entry name" value="sex pheromone staph- cam373 precursor domain"/>
    <property type="match status" value="1"/>
</dbReference>
<dbReference type="AlphaFoldDB" id="A0A0A3IP45"/>
<proteinExistence type="predicted"/>
<dbReference type="Proteomes" id="UP000030408">
    <property type="component" value="Unassembled WGS sequence"/>
</dbReference>
<feature type="chain" id="PRO_5002001822" description="Calcium ABC transporter ATPase" evidence="2">
    <location>
        <begin position="25"/>
        <end position="392"/>
    </location>
</feature>
<evidence type="ECO:0000313" key="3">
    <source>
        <dbReference type="EMBL" id="KGR76612.1"/>
    </source>
</evidence>
<protein>
    <recommendedName>
        <fullName evidence="5">Calcium ABC transporter ATPase</fullName>
    </recommendedName>
</protein>
<comment type="caution">
    <text evidence="3">The sequence shown here is derived from an EMBL/GenBank/DDBJ whole genome shotgun (WGS) entry which is preliminary data.</text>
</comment>
<evidence type="ECO:0000256" key="1">
    <source>
        <dbReference type="SAM" id="MobiDB-lite"/>
    </source>
</evidence>
<sequence length="392" mass="44577">MNRFRWIPAVVVVAMLAGCVPSFKEDTEVLKNTDETESVVETTIIPSMQLNDNYYRTLVPYKESASRGLVVSNLYTKYDIKEVEEGLMRLSQNVYDTENYYFQEGQYLDTDTVSNWLARSNQNKDEPEELRGLNPPDVDANGAPLSPEVRAKEAPIYLAHVVEQNYLVKTDDNKVKLGGISIGLALNSIYYYQKEQYGDTFEEPIPDAEIEKKGKEIAEVVISRLRQRTELQDVPIVIGLFKQAPNNSIVPGAYFSYSVSEKGQNSVGDWQGINEKYVTFPMSAPDELYRDINTSFQNFKQDVDKYFSNYTSVIGKGFYQNNRLSKLSIEVPIQFYGTTEIIGFTQYISGVIMQQLPLDVDIEVSITSINGAEALIMKEANEKEPFVHIYDY</sequence>
<dbReference type="PIRSF" id="PIRSF012509">
    <property type="entry name" value="CamS"/>
    <property type="match status" value="1"/>
</dbReference>
<dbReference type="RefSeq" id="WP_036198803.1">
    <property type="nucleotide sequence ID" value="NZ_AVCY01000012.1"/>
</dbReference>
<dbReference type="Pfam" id="PF07537">
    <property type="entry name" value="CamS"/>
    <property type="match status" value="1"/>
</dbReference>